<reference evidence="2 3" key="1">
    <citation type="journal article" date="2023" name="G3 (Bethesda)">
        <title>A chromosome-length genome assembly and annotation of blackberry (Rubus argutus, cv. 'Hillquist').</title>
        <authorList>
            <person name="Bruna T."/>
            <person name="Aryal R."/>
            <person name="Dudchenko O."/>
            <person name="Sargent D.J."/>
            <person name="Mead D."/>
            <person name="Buti M."/>
            <person name="Cavallini A."/>
            <person name="Hytonen T."/>
            <person name="Andres J."/>
            <person name="Pham M."/>
            <person name="Weisz D."/>
            <person name="Mascagni F."/>
            <person name="Usai G."/>
            <person name="Natali L."/>
            <person name="Bassil N."/>
            <person name="Fernandez G.E."/>
            <person name="Lomsadze A."/>
            <person name="Armour M."/>
            <person name="Olukolu B."/>
            <person name="Poorten T."/>
            <person name="Britton C."/>
            <person name="Davik J."/>
            <person name="Ashrafi H."/>
            <person name="Aiden E.L."/>
            <person name="Borodovsky M."/>
            <person name="Worthington M."/>
        </authorList>
    </citation>
    <scope>NUCLEOTIDE SEQUENCE [LARGE SCALE GENOMIC DNA]</scope>
    <source>
        <strain evidence="2">PI 553951</strain>
    </source>
</reference>
<organism evidence="2 3">
    <name type="scientific">Rubus argutus</name>
    <name type="common">Southern blackberry</name>
    <dbReference type="NCBI Taxonomy" id="59490"/>
    <lineage>
        <taxon>Eukaryota</taxon>
        <taxon>Viridiplantae</taxon>
        <taxon>Streptophyta</taxon>
        <taxon>Embryophyta</taxon>
        <taxon>Tracheophyta</taxon>
        <taxon>Spermatophyta</taxon>
        <taxon>Magnoliopsida</taxon>
        <taxon>eudicotyledons</taxon>
        <taxon>Gunneridae</taxon>
        <taxon>Pentapetalae</taxon>
        <taxon>rosids</taxon>
        <taxon>fabids</taxon>
        <taxon>Rosales</taxon>
        <taxon>Rosaceae</taxon>
        <taxon>Rosoideae</taxon>
        <taxon>Rosoideae incertae sedis</taxon>
        <taxon>Rubus</taxon>
    </lineage>
</organism>
<gene>
    <name evidence="2" type="ORF">M0R45_030963</name>
</gene>
<keyword evidence="3" id="KW-1185">Reference proteome</keyword>
<keyword evidence="1" id="KW-0472">Membrane</keyword>
<keyword evidence="1" id="KW-1133">Transmembrane helix</keyword>
<name>A0AAW1WCX2_RUBAR</name>
<accession>A0AAW1WCX2</accession>
<evidence type="ECO:0000313" key="2">
    <source>
        <dbReference type="EMBL" id="KAK9922501.1"/>
    </source>
</evidence>
<protein>
    <submittedName>
        <fullName evidence="2">Uncharacterized protein</fullName>
    </submittedName>
</protein>
<keyword evidence="1" id="KW-0812">Transmembrane</keyword>
<sequence>MAVLKAKVRAGCIEIGRGRRPWLSEGGWCAQIMNGIEERVERGARASCFVIELMVITGRAQRWIGLLFFSVFCFVSFLGLNREHGLRGPWGDL</sequence>
<dbReference type="Proteomes" id="UP001457282">
    <property type="component" value="Unassembled WGS sequence"/>
</dbReference>
<evidence type="ECO:0000256" key="1">
    <source>
        <dbReference type="SAM" id="Phobius"/>
    </source>
</evidence>
<dbReference type="AlphaFoldDB" id="A0AAW1WCX2"/>
<comment type="caution">
    <text evidence="2">The sequence shown here is derived from an EMBL/GenBank/DDBJ whole genome shotgun (WGS) entry which is preliminary data.</text>
</comment>
<proteinExistence type="predicted"/>
<evidence type="ECO:0000313" key="3">
    <source>
        <dbReference type="Proteomes" id="UP001457282"/>
    </source>
</evidence>
<feature type="transmembrane region" description="Helical" evidence="1">
    <location>
        <begin position="63"/>
        <end position="80"/>
    </location>
</feature>
<dbReference type="EMBL" id="JBEDUW010000006">
    <property type="protein sequence ID" value="KAK9922501.1"/>
    <property type="molecule type" value="Genomic_DNA"/>
</dbReference>